<evidence type="ECO:0000259" key="6">
    <source>
        <dbReference type="PROSITE" id="PS50280"/>
    </source>
</evidence>
<dbReference type="PROSITE" id="PS50280">
    <property type="entry name" value="SET"/>
    <property type="match status" value="1"/>
</dbReference>
<accession>A0A2P4ZT74</accession>
<keyword evidence="2 4" id="KW-0863">Zinc-finger</keyword>
<dbReference type="Gene3D" id="1.10.220.160">
    <property type="match status" value="1"/>
</dbReference>
<feature type="compositionally biased region" description="Basic and acidic residues" evidence="5">
    <location>
        <begin position="12"/>
        <end position="32"/>
    </location>
</feature>
<dbReference type="InterPro" id="IPR002893">
    <property type="entry name" value="Znf_MYND"/>
</dbReference>
<dbReference type="RefSeq" id="XP_024406007.1">
    <property type="nucleotide sequence ID" value="XM_024549302.1"/>
</dbReference>
<dbReference type="Gene3D" id="6.10.140.2220">
    <property type="match status" value="1"/>
</dbReference>
<dbReference type="PROSITE" id="PS50865">
    <property type="entry name" value="ZF_MYND_2"/>
    <property type="match status" value="1"/>
</dbReference>
<organism evidence="8 9">
    <name type="scientific">Trichoderma gamsii</name>
    <dbReference type="NCBI Taxonomy" id="398673"/>
    <lineage>
        <taxon>Eukaryota</taxon>
        <taxon>Fungi</taxon>
        <taxon>Dikarya</taxon>
        <taxon>Ascomycota</taxon>
        <taxon>Pezizomycotina</taxon>
        <taxon>Sordariomycetes</taxon>
        <taxon>Hypocreomycetidae</taxon>
        <taxon>Hypocreales</taxon>
        <taxon>Hypocreaceae</taxon>
        <taxon>Trichoderma</taxon>
    </lineage>
</organism>
<gene>
    <name evidence="8" type="ORF">TGAM01_v203877</name>
</gene>
<keyword evidence="3" id="KW-0862">Zinc</keyword>
<keyword evidence="9" id="KW-1185">Reference proteome</keyword>
<protein>
    <submittedName>
        <fullName evidence="8">Uncharacterized protein</fullName>
    </submittedName>
</protein>
<evidence type="ECO:0000256" key="3">
    <source>
        <dbReference type="ARBA" id="ARBA00022833"/>
    </source>
</evidence>
<evidence type="ECO:0000313" key="8">
    <source>
        <dbReference type="EMBL" id="PON27496.1"/>
    </source>
</evidence>
<evidence type="ECO:0000256" key="2">
    <source>
        <dbReference type="ARBA" id="ARBA00022771"/>
    </source>
</evidence>
<dbReference type="PANTHER" id="PTHR12197">
    <property type="entry name" value="HISTONE-LYSINE N-METHYLTRANSFERASE SMYD"/>
    <property type="match status" value="1"/>
</dbReference>
<dbReference type="Proteomes" id="UP000054821">
    <property type="component" value="Unassembled WGS sequence"/>
</dbReference>
<keyword evidence="1" id="KW-0479">Metal-binding</keyword>
<dbReference type="InterPro" id="IPR046341">
    <property type="entry name" value="SET_dom_sf"/>
</dbReference>
<name>A0A2P4ZT74_9HYPO</name>
<comment type="caution">
    <text evidence="8">The sequence shown here is derived from an EMBL/GenBank/DDBJ whole genome shotgun (WGS) entry which is preliminary data.</text>
</comment>
<dbReference type="InterPro" id="IPR001214">
    <property type="entry name" value="SET_dom"/>
</dbReference>
<dbReference type="EMBL" id="JPDN02000010">
    <property type="protein sequence ID" value="PON27496.1"/>
    <property type="molecule type" value="Genomic_DNA"/>
</dbReference>
<evidence type="ECO:0000313" key="9">
    <source>
        <dbReference type="Proteomes" id="UP000054821"/>
    </source>
</evidence>
<dbReference type="GeneID" id="29983895"/>
<sequence length="554" mass="62835">MNPVEQAFSDSLNDRGPDKSISTNKDRESVHRPLHEDEALCSYILSTVKAPAGALKIRQSTIPDSGSGLFTTRDLAAGELIFTSVPLVLCAEVGDSKEACDFCFQQRRRAIHPVEDRLAHPGETLPDVYKCMGCNLYQYCSESCWQRAWDTGHLYECGLLAGAPYELDIRMLYRILILLRKKVLLPEQVRALARLAHEQDKYEQFSSDWQGVKDIAAEAKQRMKSELDVADVLKLYCLIRCNSVPVDQTFRNSPLGSAIDLGAAMMNHNCEPSIVIVFNSTRVEVRAARNIKAGEELQHCYRDIAYDCTFRSPRIAARYQFKCQCDRCIRESNRHYEGASPDIDDPIIHILATQGDLFAFIEKAKIQALGFGKSFDVSTLLADIANITEEGHAGRRWPDDLEPLPIALKSLAALCEAQGDIINTLKIRVRALGYAKYRNTLPYAEDLIDFVVSLRAFTMYPHRKVVLDGPLPKFKEFEDFCVGHMCALYALMVRFYGEQGRVTRIIRDVMHEEIDKYYGPRPPTRPFRRKFKASHETILKWAGVDAKHWIVEIS</sequence>
<dbReference type="InterPro" id="IPR050869">
    <property type="entry name" value="H3K4_H4K5_MeTrfase"/>
</dbReference>
<dbReference type="SUPFAM" id="SSF144232">
    <property type="entry name" value="HIT/MYND zinc finger-like"/>
    <property type="match status" value="1"/>
</dbReference>
<dbReference type="GO" id="GO:0008270">
    <property type="term" value="F:zinc ion binding"/>
    <property type="evidence" value="ECO:0007669"/>
    <property type="project" value="UniProtKB-KW"/>
</dbReference>
<dbReference type="AlphaFoldDB" id="A0A2P4ZT74"/>
<feature type="region of interest" description="Disordered" evidence="5">
    <location>
        <begin position="1"/>
        <end position="32"/>
    </location>
</feature>
<proteinExistence type="predicted"/>
<dbReference type="Pfam" id="PF00856">
    <property type="entry name" value="SET"/>
    <property type="match status" value="1"/>
</dbReference>
<evidence type="ECO:0000256" key="1">
    <source>
        <dbReference type="ARBA" id="ARBA00022723"/>
    </source>
</evidence>
<evidence type="ECO:0000256" key="4">
    <source>
        <dbReference type="PROSITE-ProRule" id="PRU00134"/>
    </source>
</evidence>
<feature type="domain" description="SET" evidence="6">
    <location>
        <begin position="55"/>
        <end position="302"/>
    </location>
</feature>
<feature type="domain" description="MYND-type" evidence="7">
    <location>
        <begin position="100"/>
        <end position="157"/>
    </location>
</feature>
<dbReference type="SUPFAM" id="SSF82199">
    <property type="entry name" value="SET domain"/>
    <property type="match status" value="1"/>
</dbReference>
<evidence type="ECO:0000256" key="5">
    <source>
        <dbReference type="SAM" id="MobiDB-lite"/>
    </source>
</evidence>
<dbReference type="GO" id="GO:0005634">
    <property type="term" value="C:nucleus"/>
    <property type="evidence" value="ECO:0007669"/>
    <property type="project" value="TreeGrafter"/>
</dbReference>
<dbReference type="Gene3D" id="2.170.270.10">
    <property type="entry name" value="SET domain"/>
    <property type="match status" value="1"/>
</dbReference>
<dbReference type="PANTHER" id="PTHR12197:SF251">
    <property type="entry name" value="EG:BACR7C10.4 PROTEIN"/>
    <property type="match status" value="1"/>
</dbReference>
<dbReference type="STRING" id="398673.A0A2P4ZT74"/>
<reference evidence="8 9" key="1">
    <citation type="journal article" date="2016" name="Genome Announc.">
        <title>Draft Whole-Genome Sequence of Trichoderma gamsii T6085, a Promising Biocontrol Agent of Fusarium Head Blight on Wheat.</title>
        <authorList>
            <person name="Baroncelli R."/>
            <person name="Zapparata A."/>
            <person name="Piaggeschi G."/>
            <person name="Sarrocco S."/>
            <person name="Vannacci G."/>
        </authorList>
    </citation>
    <scope>NUCLEOTIDE SEQUENCE [LARGE SCALE GENOMIC DNA]</scope>
    <source>
        <strain evidence="8 9">T6085</strain>
    </source>
</reference>
<evidence type="ECO:0000259" key="7">
    <source>
        <dbReference type="PROSITE" id="PS50865"/>
    </source>
</evidence>